<keyword evidence="7" id="KW-1185">Reference proteome</keyword>
<comment type="subunit">
    <text evidence="3">Homotrimer.</text>
</comment>
<evidence type="ECO:0000313" key="6">
    <source>
        <dbReference type="EMBL" id="NNH04571.1"/>
    </source>
</evidence>
<keyword evidence="4" id="KW-0456">Lyase</keyword>
<dbReference type="Proteomes" id="UP000543598">
    <property type="component" value="Unassembled WGS sequence"/>
</dbReference>
<comment type="caution">
    <text evidence="6">The sequence shown here is derived from an EMBL/GenBank/DDBJ whole genome shotgun (WGS) entry which is preliminary data.</text>
</comment>
<name>A0A7Y2PZL0_9MICO</name>
<keyword evidence="5" id="KW-0119">Carbohydrate metabolism</keyword>
<dbReference type="PANTHER" id="PTHR30246:SF1">
    <property type="entry name" value="2-DEHYDRO-3-DEOXY-6-PHOSPHOGALACTONATE ALDOLASE-RELATED"/>
    <property type="match status" value="1"/>
</dbReference>
<protein>
    <submittedName>
        <fullName evidence="6">Bifunctional 4-hydroxy-2-oxoglutarate aldolase/2-dehydro-3-deoxy-phosphogluconate aldolase</fullName>
    </submittedName>
</protein>
<dbReference type="EMBL" id="JABEMB010000018">
    <property type="protein sequence ID" value="NNH04571.1"/>
    <property type="molecule type" value="Genomic_DNA"/>
</dbReference>
<evidence type="ECO:0000313" key="7">
    <source>
        <dbReference type="Proteomes" id="UP000543598"/>
    </source>
</evidence>
<dbReference type="CDD" id="cd00452">
    <property type="entry name" value="KDPG_aldolase"/>
    <property type="match status" value="1"/>
</dbReference>
<dbReference type="PANTHER" id="PTHR30246">
    <property type="entry name" value="2-KETO-3-DEOXY-6-PHOSPHOGLUCONATE ALDOLASE"/>
    <property type="match status" value="1"/>
</dbReference>
<evidence type="ECO:0000256" key="5">
    <source>
        <dbReference type="ARBA" id="ARBA00023277"/>
    </source>
</evidence>
<dbReference type="SUPFAM" id="SSF51569">
    <property type="entry name" value="Aldolase"/>
    <property type="match status" value="1"/>
</dbReference>
<dbReference type="Pfam" id="PF01081">
    <property type="entry name" value="Aldolase"/>
    <property type="match status" value="1"/>
</dbReference>
<accession>A0A7Y2PZL0</accession>
<evidence type="ECO:0000256" key="3">
    <source>
        <dbReference type="ARBA" id="ARBA00011233"/>
    </source>
</evidence>
<proteinExistence type="inferred from homology"/>
<dbReference type="RefSeq" id="WP_167038269.1">
    <property type="nucleotide sequence ID" value="NZ_BAAANA010000001.1"/>
</dbReference>
<organism evidence="6 7">
    <name type="scientific">Microbacterium ulmi</name>
    <dbReference type="NCBI Taxonomy" id="179095"/>
    <lineage>
        <taxon>Bacteria</taxon>
        <taxon>Bacillati</taxon>
        <taxon>Actinomycetota</taxon>
        <taxon>Actinomycetes</taxon>
        <taxon>Micrococcales</taxon>
        <taxon>Microbacteriaceae</taxon>
        <taxon>Microbacterium</taxon>
    </lineage>
</organism>
<evidence type="ECO:0000256" key="1">
    <source>
        <dbReference type="ARBA" id="ARBA00004761"/>
    </source>
</evidence>
<evidence type="ECO:0000256" key="4">
    <source>
        <dbReference type="ARBA" id="ARBA00023239"/>
    </source>
</evidence>
<comment type="similarity">
    <text evidence="2">Belongs to the KHG/KDPG aldolase family.</text>
</comment>
<dbReference type="GO" id="GO:0016829">
    <property type="term" value="F:lyase activity"/>
    <property type="evidence" value="ECO:0007669"/>
    <property type="project" value="UniProtKB-KW"/>
</dbReference>
<evidence type="ECO:0000256" key="2">
    <source>
        <dbReference type="ARBA" id="ARBA00006906"/>
    </source>
</evidence>
<dbReference type="Gene3D" id="3.20.20.70">
    <property type="entry name" value="Aldolase class I"/>
    <property type="match status" value="1"/>
</dbReference>
<sequence>MSIDVDAALAAAPVMVIIRNETPERTAELCDRAWDLGVQVVEVPIQAPDAVPSLEAAVAAAHARGLEVGAGSIHTLEQWDAAIAAGAAFTVAAATVPAVIERAVSRGIVHIPGVATGTEVATALASGARWLKAFPASVLTPEWVKAVRAPFPAASFVATGGVTAQNAQDFFDAGCRVVAFGSSFDSPESAAAIRGILDRAA</sequence>
<gene>
    <name evidence="6" type="ORF">HLA99_12025</name>
</gene>
<comment type="pathway">
    <text evidence="1">Carbohydrate acid metabolism.</text>
</comment>
<reference evidence="6 7" key="1">
    <citation type="submission" date="2020-05" db="EMBL/GenBank/DDBJ databases">
        <title>MicrobeNet Type strains.</title>
        <authorList>
            <person name="Nicholson A.C."/>
        </authorList>
    </citation>
    <scope>NUCLEOTIDE SEQUENCE [LARGE SCALE GENOMIC DNA]</scope>
    <source>
        <strain evidence="6 7">JCM 14282</strain>
    </source>
</reference>
<dbReference type="InterPro" id="IPR000887">
    <property type="entry name" value="Aldlse_KDPG_KHG"/>
</dbReference>
<dbReference type="AlphaFoldDB" id="A0A7Y2PZL0"/>
<dbReference type="InterPro" id="IPR013785">
    <property type="entry name" value="Aldolase_TIM"/>
</dbReference>